<dbReference type="Pfam" id="PF12706">
    <property type="entry name" value="Lactamase_B_2"/>
    <property type="match status" value="1"/>
</dbReference>
<dbReference type="Proteomes" id="UP000806542">
    <property type="component" value="Unassembled WGS sequence"/>
</dbReference>
<organism evidence="2 3">
    <name type="scientific">Ructibacterium gallinarum</name>
    <dbReference type="NCBI Taxonomy" id="2779355"/>
    <lineage>
        <taxon>Bacteria</taxon>
        <taxon>Bacillati</taxon>
        <taxon>Bacillota</taxon>
        <taxon>Clostridia</taxon>
        <taxon>Eubacteriales</taxon>
        <taxon>Oscillospiraceae</taxon>
        <taxon>Ructibacterium</taxon>
    </lineage>
</organism>
<feature type="domain" description="Metallo-beta-lactamase" evidence="1">
    <location>
        <begin position="66"/>
        <end position="226"/>
    </location>
</feature>
<reference evidence="2" key="1">
    <citation type="submission" date="2020-10" db="EMBL/GenBank/DDBJ databases">
        <title>ChiBAC.</title>
        <authorList>
            <person name="Zenner C."/>
            <person name="Hitch T.C.A."/>
            <person name="Clavel T."/>
        </authorList>
    </citation>
    <scope>NUCLEOTIDE SEQUENCE</scope>
    <source>
        <strain evidence="2">DSM 107454</strain>
    </source>
</reference>
<comment type="caution">
    <text evidence="2">The sequence shown here is derived from an EMBL/GenBank/DDBJ whole genome shotgun (WGS) entry which is preliminary data.</text>
</comment>
<proteinExistence type="predicted"/>
<dbReference type="RefSeq" id="WP_226391815.1">
    <property type="nucleotide sequence ID" value="NZ_JADCKB010000002.1"/>
</dbReference>
<evidence type="ECO:0000259" key="1">
    <source>
        <dbReference type="Pfam" id="PF12706"/>
    </source>
</evidence>
<dbReference type="SUPFAM" id="SSF56281">
    <property type="entry name" value="Metallo-hydrolase/oxidoreductase"/>
    <property type="match status" value="1"/>
</dbReference>
<evidence type="ECO:0000313" key="2">
    <source>
        <dbReference type="EMBL" id="MBE5039252.1"/>
    </source>
</evidence>
<evidence type="ECO:0000313" key="3">
    <source>
        <dbReference type="Proteomes" id="UP000806542"/>
    </source>
</evidence>
<dbReference type="PANTHER" id="PTHR42663:SF6">
    <property type="entry name" value="HYDROLASE C777.06C-RELATED"/>
    <property type="match status" value="1"/>
</dbReference>
<dbReference type="InterPro" id="IPR001279">
    <property type="entry name" value="Metallo-B-lactamas"/>
</dbReference>
<dbReference type="AlphaFoldDB" id="A0A9D5R7U7"/>
<name>A0A9D5R7U7_9FIRM</name>
<gene>
    <name evidence="2" type="ORF">INF28_02060</name>
</gene>
<sequence>MKIKYLGTAAAEGIPAIFCQCEICRKAMELGGRNIRTRSQALIDETLLIDFPADTYAHFLKEKFPLSKIKACLITHSHSDHLYPIEIEMRKDDYAHIENKEPLTFYGDESAYSLLRQAIEKVHIEENVVKNVLITPFVSFETEGYFVMPIRASHDSWSSPVVYLIEKDGKSLLYAHDTSDFIEESWNCLKKFGKKIDFISFDCTAGTAPMQYVGHMNLQRCIDMRKKMVRLGLADSSTICVLNHFSHNGENVLYDTFSEIAQKEGFWVSYDGMEMTF</sequence>
<dbReference type="InterPro" id="IPR036866">
    <property type="entry name" value="RibonucZ/Hydroxyglut_hydro"/>
</dbReference>
<keyword evidence="3" id="KW-1185">Reference proteome</keyword>
<dbReference type="EMBL" id="JADCKB010000002">
    <property type="protein sequence ID" value="MBE5039252.1"/>
    <property type="molecule type" value="Genomic_DNA"/>
</dbReference>
<accession>A0A9D5R7U7</accession>
<dbReference type="PANTHER" id="PTHR42663">
    <property type="entry name" value="HYDROLASE C777.06C-RELATED-RELATED"/>
    <property type="match status" value="1"/>
</dbReference>
<dbReference type="Gene3D" id="3.60.15.10">
    <property type="entry name" value="Ribonuclease Z/Hydroxyacylglutathione hydrolase-like"/>
    <property type="match status" value="1"/>
</dbReference>
<protein>
    <recommendedName>
        <fullName evidence="1">Metallo-beta-lactamase domain-containing protein</fullName>
    </recommendedName>
</protein>